<evidence type="ECO:0000256" key="2">
    <source>
        <dbReference type="ARBA" id="ARBA00022723"/>
    </source>
</evidence>
<protein>
    <recommendedName>
        <fullName evidence="8">Transposase</fullName>
    </recommendedName>
</protein>
<dbReference type="PANTHER" id="PTHR46481">
    <property type="entry name" value="ZINC FINGER BED DOMAIN-CONTAINING PROTEIN 4"/>
    <property type="match status" value="1"/>
</dbReference>
<evidence type="ECO:0000256" key="1">
    <source>
        <dbReference type="ARBA" id="ARBA00004123"/>
    </source>
</evidence>
<comment type="caution">
    <text evidence="6">The sequence shown here is derived from an EMBL/GenBank/DDBJ whole genome shotgun (WGS) entry which is preliminary data.</text>
</comment>
<dbReference type="EMBL" id="JARBHB010000009">
    <property type="protein sequence ID" value="KAJ8875478.1"/>
    <property type="molecule type" value="Genomic_DNA"/>
</dbReference>
<keyword evidence="7" id="KW-1185">Reference proteome</keyword>
<proteinExistence type="predicted"/>
<dbReference type="SUPFAM" id="SSF53098">
    <property type="entry name" value="Ribonuclease H-like"/>
    <property type="match status" value="1"/>
</dbReference>
<dbReference type="PANTHER" id="PTHR46481:SF10">
    <property type="entry name" value="ZINC FINGER BED DOMAIN-CONTAINING PROTEIN 39"/>
    <property type="match status" value="1"/>
</dbReference>
<evidence type="ECO:0008006" key="8">
    <source>
        <dbReference type="Google" id="ProtNLM"/>
    </source>
</evidence>
<dbReference type="Proteomes" id="UP001159363">
    <property type="component" value="Chromosome 8"/>
</dbReference>
<evidence type="ECO:0000256" key="5">
    <source>
        <dbReference type="ARBA" id="ARBA00023242"/>
    </source>
</evidence>
<evidence type="ECO:0000313" key="6">
    <source>
        <dbReference type="EMBL" id="KAJ8875478.1"/>
    </source>
</evidence>
<name>A0ABQ9GTZ4_9NEOP</name>
<keyword evidence="2" id="KW-0479">Metal-binding</keyword>
<evidence type="ECO:0000313" key="7">
    <source>
        <dbReference type="Proteomes" id="UP001159363"/>
    </source>
</evidence>
<dbReference type="InterPro" id="IPR052035">
    <property type="entry name" value="ZnF_BED_domain_contain"/>
</dbReference>
<keyword evidence="3" id="KW-0863">Zinc-finger</keyword>
<keyword evidence="5" id="KW-0539">Nucleus</keyword>
<sequence length="319" mass="35881">MDSKHAFCNYCKSSVFRGSCKSTYVKSSTFARGLHICNCGYCRGRSHLTNVASTSTFATSETGSHKKATKYQKSPMQQTLTRVIDKTSRFKLYKRSTITHIIAKLICVDGQPLNIVVNRGFTELINHLEPRFTMPSRKTLSNVIIPTTYDSAVKNIRKLSCSTCLDVPFPEVSNTTKKNFNFGQNVVAVVRDNARNIAVGLELSPFNHTACLAHTLQLVLKEGFLSNKIINNLVSSCRKLVGQFKHSACATKVLKTCKITAGVAQHRLIQEESTRWNTTLHLLKRLYEQKRSILLASAELNIPELSNCQWTFNKNNHYN</sequence>
<comment type="subcellular location">
    <subcellularLocation>
        <location evidence="1">Nucleus</location>
    </subcellularLocation>
</comment>
<keyword evidence="4" id="KW-0862">Zinc</keyword>
<evidence type="ECO:0000256" key="3">
    <source>
        <dbReference type="ARBA" id="ARBA00022771"/>
    </source>
</evidence>
<organism evidence="6 7">
    <name type="scientific">Dryococelus australis</name>
    <dbReference type="NCBI Taxonomy" id="614101"/>
    <lineage>
        <taxon>Eukaryota</taxon>
        <taxon>Metazoa</taxon>
        <taxon>Ecdysozoa</taxon>
        <taxon>Arthropoda</taxon>
        <taxon>Hexapoda</taxon>
        <taxon>Insecta</taxon>
        <taxon>Pterygota</taxon>
        <taxon>Neoptera</taxon>
        <taxon>Polyneoptera</taxon>
        <taxon>Phasmatodea</taxon>
        <taxon>Verophasmatodea</taxon>
        <taxon>Anareolatae</taxon>
        <taxon>Phasmatidae</taxon>
        <taxon>Eurycanthinae</taxon>
        <taxon>Dryococelus</taxon>
    </lineage>
</organism>
<gene>
    <name evidence="6" type="ORF">PR048_023373</name>
</gene>
<dbReference type="SUPFAM" id="SSF140996">
    <property type="entry name" value="Hermes dimerisation domain"/>
    <property type="match status" value="1"/>
</dbReference>
<dbReference type="InterPro" id="IPR012337">
    <property type="entry name" value="RNaseH-like_sf"/>
</dbReference>
<accession>A0ABQ9GTZ4</accession>
<evidence type="ECO:0000256" key="4">
    <source>
        <dbReference type="ARBA" id="ARBA00022833"/>
    </source>
</evidence>
<reference evidence="6 7" key="1">
    <citation type="submission" date="2023-02" db="EMBL/GenBank/DDBJ databases">
        <title>LHISI_Scaffold_Assembly.</title>
        <authorList>
            <person name="Stuart O.P."/>
            <person name="Cleave R."/>
            <person name="Magrath M.J.L."/>
            <person name="Mikheyev A.S."/>
        </authorList>
    </citation>
    <scope>NUCLEOTIDE SEQUENCE [LARGE SCALE GENOMIC DNA]</scope>
    <source>
        <strain evidence="6">Daus_M_001</strain>
        <tissue evidence="6">Leg muscle</tissue>
    </source>
</reference>